<organism evidence="3 4">
    <name type="scientific">Acinetobacter rudis CIP 110305</name>
    <dbReference type="NCBI Taxonomy" id="421052"/>
    <lineage>
        <taxon>Bacteria</taxon>
        <taxon>Pseudomonadati</taxon>
        <taxon>Pseudomonadota</taxon>
        <taxon>Gammaproteobacteria</taxon>
        <taxon>Moraxellales</taxon>
        <taxon>Moraxellaceae</taxon>
        <taxon>Acinetobacter</taxon>
    </lineage>
</organism>
<dbReference type="AlphaFoldDB" id="S3N7R6"/>
<evidence type="ECO:0000256" key="2">
    <source>
        <dbReference type="SAM" id="Phobius"/>
    </source>
</evidence>
<dbReference type="EMBL" id="ATGI01000018">
    <property type="protein sequence ID" value="EPF74443.1"/>
    <property type="molecule type" value="Genomic_DNA"/>
</dbReference>
<feature type="region of interest" description="Disordered" evidence="1">
    <location>
        <begin position="1"/>
        <end position="21"/>
    </location>
</feature>
<dbReference type="Proteomes" id="UP000014568">
    <property type="component" value="Unassembled WGS sequence"/>
</dbReference>
<gene>
    <name evidence="3" type="ORF">F945_01482</name>
</gene>
<evidence type="ECO:0000256" key="1">
    <source>
        <dbReference type="SAM" id="MobiDB-lite"/>
    </source>
</evidence>
<name>S3N7R6_9GAMM</name>
<keyword evidence="2" id="KW-0472">Membrane</keyword>
<evidence type="ECO:0000313" key="3">
    <source>
        <dbReference type="EMBL" id="EPF74443.1"/>
    </source>
</evidence>
<reference evidence="3 4" key="1">
    <citation type="submission" date="2013-06" db="EMBL/GenBank/DDBJ databases">
        <title>The Genome Sequence of Acinetobacter rudis CIP 110305.</title>
        <authorList>
            <consortium name="The Broad Institute Genome Sequencing Platform"/>
            <consortium name="The Broad Institute Genome Sequencing Center for Infectious Disease"/>
            <person name="Cerqueira G."/>
            <person name="Feldgarden M."/>
            <person name="Courvalin P."/>
            <person name="Perichon B."/>
            <person name="Grillot-Courvalin C."/>
            <person name="Clermont D."/>
            <person name="Rocha E."/>
            <person name="Yoon E.-J."/>
            <person name="Nemec A."/>
            <person name="Young S.K."/>
            <person name="Zeng Q."/>
            <person name="Gargeya S."/>
            <person name="Fitzgerald M."/>
            <person name="Abouelleil A."/>
            <person name="Alvarado L."/>
            <person name="Berlin A.M."/>
            <person name="Chapman S.B."/>
            <person name="Dewar J."/>
            <person name="Goldberg J."/>
            <person name="Griggs A."/>
            <person name="Gujja S."/>
            <person name="Hansen M."/>
            <person name="Howarth C."/>
            <person name="Imamovic A."/>
            <person name="Larimer J."/>
            <person name="McCowan C."/>
            <person name="Murphy C."/>
            <person name="Pearson M."/>
            <person name="Priest M."/>
            <person name="Roberts A."/>
            <person name="Saif S."/>
            <person name="Shea T."/>
            <person name="Sykes S."/>
            <person name="Wortman J."/>
            <person name="Nusbaum C."/>
            <person name="Birren B."/>
        </authorList>
    </citation>
    <scope>NUCLEOTIDE SEQUENCE [LARGE SCALE GENOMIC DNA]</scope>
    <source>
        <strain evidence="3 4">CIP 110305</strain>
    </source>
</reference>
<keyword evidence="2" id="KW-1133">Transmembrane helix</keyword>
<accession>S3N7R6</accession>
<protein>
    <submittedName>
        <fullName evidence="3">Uncharacterized protein</fullName>
    </submittedName>
</protein>
<dbReference type="HOGENOM" id="CLU_123209_0_0_6"/>
<dbReference type="eggNOG" id="ENOG5032SY3">
    <property type="taxonomic scope" value="Bacteria"/>
</dbReference>
<feature type="transmembrane region" description="Helical" evidence="2">
    <location>
        <begin position="46"/>
        <end position="64"/>
    </location>
</feature>
<evidence type="ECO:0000313" key="4">
    <source>
        <dbReference type="Proteomes" id="UP000014568"/>
    </source>
</evidence>
<keyword evidence="2" id="KW-0812">Transmembrane</keyword>
<comment type="caution">
    <text evidence="3">The sequence shown here is derived from an EMBL/GenBank/DDBJ whole genome shotgun (WGS) entry which is preliminary data.</text>
</comment>
<keyword evidence="4" id="KW-1185">Reference proteome</keyword>
<dbReference type="RefSeq" id="WP_016655890.1">
    <property type="nucleotide sequence ID" value="NZ_KE340352.1"/>
</dbReference>
<dbReference type="PATRIC" id="fig|421052.3.peg.1438"/>
<dbReference type="STRING" id="632955.GCA_000829675_00875"/>
<sequence>MDHATQQQNIAHAQQTSGQQATAENNEELVEVWGDTVSLSALIKSILIGAIFSVSFFYASQLVLTKIVENQTLAHAYSMLCGLVGCLIAGFVCSILFKPKREILESENQSMEWFDLLIEQWEKEGKSIGELDELPEKIVQELKELNLYDAFLAHAQKHQHDEAK</sequence>
<proteinExistence type="predicted"/>
<dbReference type="OrthoDB" id="4808534at2"/>
<feature type="transmembrane region" description="Helical" evidence="2">
    <location>
        <begin position="76"/>
        <end position="97"/>
    </location>
</feature>